<comment type="caution">
    <text evidence="1">The sequence shown here is derived from an EMBL/GenBank/DDBJ whole genome shotgun (WGS) entry which is preliminary data.</text>
</comment>
<organism evidence="1 2">
    <name type="scientific">Riccia sorocarpa</name>
    <dbReference type="NCBI Taxonomy" id="122646"/>
    <lineage>
        <taxon>Eukaryota</taxon>
        <taxon>Viridiplantae</taxon>
        <taxon>Streptophyta</taxon>
        <taxon>Embryophyta</taxon>
        <taxon>Marchantiophyta</taxon>
        <taxon>Marchantiopsida</taxon>
        <taxon>Marchantiidae</taxon>
        <taxon>Marchantiales</taxon>
        <taxon>Ricciaceae</taxon>
        <taxon>Riccia</taxon>
    </lineage>
</organism>
<gene>
    <name evidence="1" type="ORF">R1sor_027098</name>
</gene>
<dbReference type="PANTHER" id="PTHR35994:SF1">
    <property type="entry name" value="PLASTID TRANSCRIPTIONALLY ACTIVE PROTEIN 6, CHLOROPLASTIC"/>
    <property type="match status" value="1"/>
</dbReference>
<protein>
    <recommendedName>
        <fullName evidence="3">Plastid transcriptionally active 6</fullName>
    </recommendedName>
</protein>
<proteinExistence type="predicted"/>
<evidence type="ECO:0000313" key="2">
    <source>
        <dbReference type="Proteomes" id="UP001633002"/>
    </source>
</evidence>
<evidence type="ECO:0000313" key="1">
    <source>
        <dbReference type="EMBL" id="KAL3677150.1"/>
    </source>
</evidence>
<name>A0ABD3GGE7_9MARC</name>
<dbReference type="InterPro" id="IPR044710">
    <property type="entry name" value="PTAC6"/>
</dbReference>
<keyword evidence="2" id="KW-1185">Reference proteome</keyword>
<dbReference type="EMBL" id="JBJQOH010000008">
    <property type="protein sequence ID" value="KAL3677150.1"/>
    <property type="molecule type" value="Genomic_DNA"/>
</dbReference>
<dbReference type="Proteomes" id="UP001633002">
    <property type="component" value="Unassembled WGS sequence"/>
</dbReference>
<reference evidence="1 2" key="1">
    <citation type="submission" date="2024-09" db="EMBL/GenBank/DDBJ databases">
        <title>Chromosome-scale assembly of Riccia sorocarpa.</title>
        <authorList>
            <person name="Paukszto L."/>
        </authorList>
    </citation>
    <scope>NUCLEOTIDE SEQUENCE [LARGE SCALE GENOMIC DNA]</scope>
    <source>
        <strain evidence="1">LP-2024</strain>
        <tissue evidence="1">Aerial parts of the thallus</tissue>
    </source>
</reference>
<dbReference type="AlphaFoldDB" id="A0ABD3GGE7"/>
<accession>A0ABD3GGE7</accession>
<sequence length="353" mass="41272">MAGVVGRSSLQPRIDNRNSLRLLKCPSSCSSKFVRCPVRATRARIARAQGACEFSQAVVPSVSRNAPFGSSNFGLQVTGRKDKLERFRIRADEFDLEDEVDFEMDRPELGEDEEEDMRDYEPEYESIMGYTPLQESDTFVSTENEEEETVVDWKINEDEFHKLRLFTCDFFIRKISDPHGDVYDFREMYVTPPDTDTYSIPKVVGTMPKKPIRCMSSNYEYIHTTEPPVDEPRKPMYKTDMEVMKIFLIRHLKDRPDNHEKFILEFEEIYVIDSTTKSITRAEVKVEVPGGSNRDRSTEVLIVRDDGTTFKIIPEEEQMTPDEVIGAMQWERTRENMENYLRGFRDYETSKWF</sequence>
<evidence type="ECO:0008006" key="3">
    <source>
        <dbReference type="Google" id="ProtNLM"/>
    </source>
</evidence>
<dbReference type="PANTHER" id="PTHR35994">
    <property type="entry name" value="EXPRESSED PROTEIN"/>
    <property type="match status" value="1"/>
</dbReference>